<proteinExistence type="predicted"/>
<protein>
    <submittedName>
        <fullName evidence="3">Uncharacterized protein</fullName>
    </submittedName>
</protein>
<dbReference type="AlphaFoldDB" id="A0A0H2TZ54"/>
<organism evidence="3">
    <name type="scientific">Magnaporthiopsis poae (strain ATCC 64411 / 73-15)</name>
    <name type="common">Kentucky bluegrass fungus</name>
    <name type="synonym">Magnaporthe poae</name>
    <dbReference type="NCBI Taxonomy" id="644358"/>
    <lineage>
        <taxon>Eukaryota</taxon>
        <taxon>Fungi</taxon>
        <taxon>Dikarya</taxon>
        <taxon>Ascomycota</taxon>
        <taxon>Pezizomycotina</taxon>
        <taxon>Sordariomycetes</taxon>
        <taxon>Sordariomycetidae</taxon>
        <taxon>Magnaporthales</taxon>
        <taxon>Magnaporthaceae</taxon>
        <taxon>Magnaporthiopsis</taxon>
    </lineage>
</organism>
<dbReference type="VEuPathDB" id="FungiDB:MAPG_08132"/>
<keyword evidence="2" id="KW-0812">Transmembrane</keyword>
<keyword evidence="2" id="KW-0472">Membrane</keyword>
<gene>
    <name evidence="3" type="ORF">MAPG_08132</name>
</gene>
<name>A0A0H2TZ54_MAGP6</name>
<evidence type="ECO:0000256" key="2">
    <source>
        <dbReference type="SAM" id="Phobius"/>
    </source>
</evidence>
<feature type="compositionally biased region" description="Basic and acidic residues" evidence="1">
    <location>
        <begin position="11"/>
        <end position="23"/>
    </location>
</feature>
<reference evidence="3" key="2">
    <citation type="submission" date="2011-03" db="EMBL/GenBank/DDBJ databases">
        <title>Annotation of Magnaporthe poae ATCC 64411.</title>
        <authorList>
            <person name="Ma L.-J."/>
            <person name="Dead R."/>
            <person name="Young S.K."/>
            <person name="Zeng Q."/>
            <person name="Gargeya S."/>
            <person name="Fitzgerald M."/>
            <person name="Haas B."/>
            <person name="Abouelleil A."/>
            <person name="Alvarado L."/>
            <person name="Arachchi H.M."/>
            <person name="Berlin A."/>
            <person name="Brown A."/>
            <person name="Chapman S.B."/>
            <person name="Chen Z."/>
            <person name="Dunbar C."/>
            <person name="Freedman E."/>
            <person name="Gearin G."/>
            <person name="Gellesch M."/>
            <person name="Goldberg J."/>
            <person name="Griggs A."/>
            <person name="Gujja S."/>
            <person name="Heiman D."/>
            <person name="Howarth C."/>
            <person name="Larson L."/>
            <person name="Lui A."/>
            <person name="MacDonald P.J.P."/>
            <person name="Mehta T."/>
            <person name="Montmayeur A."/>
            <person name="Murphy C."/>
            <person name="Neiman D."/>
            <person name="Pearson M."/>
            <person name="Priest M."/>
            <person name="Roberts A."/>
            <person name="Saif S."/>
            <person name="Shea T."/>
            <person name="Shenoy N."/>
            <person name="Sisk P."/>
            <person name="Stolte C."/>
            <person name="Sykes S."/>
            <person name="Yandava C."/>
            <person name="Wortman J."/>
            <person name="Nusbaum C."/>
            <person name="Birren B."/>
        </authorList>
    </citation>
    <scope>NUCLEOTIDE SEQUENCE</scope>
    <source>
        <strain evidence="3">ATCC 64411</strain>
    </source>
</reference>
<dbReference type="EMBL" id="GL876972">
    <property type="protein sequence ID" value="KLU89158.1"/>
    <property type="molecule type" value="Genomic_DNA"/>
</dbReference>
<feature type="non-terminal residue" evidence="3">
    <location>
        <position position="89"/>
    </location>
</feature>
<sequence>MPSSKTPLLADSRRSADSARSDRLADEEDVALYRSIHSQPRSANHDAAPSWLPARVRETLLLVWALLATAAVILLAVWMQHHQQTSSGS</sequence>
<evidence type="ECO:0000313" key="3">
    <source>
        <dbReference type="EMBL" id="KLU89158.1"/>
    </source>
</evidence>
<accession>A0A0H2TZ54</accession>
<evidence type="ECO:0000256" key="1">
    <source>
        <dbReference type="SAM" id="MobiDB-lite"/>
    </source>
</evidence>
<feature type="region of interest" description="Disordered" evidence="1">
    <location>
        <begin position="1"/>
        <end position="23"/>
    </location>
</feature>
<reference evidence="3" key="1">
    <citation type="submission" date="2010-05" db="EMBL/GenBank/DDBJ databases">
        <title>The Genome Sequence of Magnaporthe poae strain ATCC 64411.</title>
        <authorList>
            <consortium name="The Broad Institute Genome Sequencing Platform"/>
            <consortium name="Broad Institute Genome Sequencing Center for Infectious Disease"/>
            <person name="Ma L.-J."/>
            <person name="Dead R."/>
            <person name="Young S."/>
            <person name="Zeng Q."/>
            <person name="Koehrsen M."/>
            <person name="Alvarado L."/>
            <person name="Berlin A."/>
            <person name="Chapman S.B."/>
            <person name="Chen Z."/>
            <person name="Freedman E."/>
            <person name="Gellesch M."/>
            <person name="Goldberg J."/>
            <person name="Griggs A."/>
            <person name="Gujja S."/>
            <person name="Heilman E.R."/>
            <person name="Heiman D."/>
            <person name="Hepburn T."/>
            <person name="Howarth C."/>
            <person name="Jen D."/>
            <person name="Larson L."/>
            <person name="Mehta T."/>
            <person name="Neiman D."/>
            <person name="Pearson M."/>
            <person name="Roberts A."/>
            <person name="Saif S."/>
            <person name="Shea T."/>
            <person name="Shenoy N."/>
            <person name="Sisk P."/>
            <person name="Stolte C."/>
            <person name="Sykes S."/>
            <person name="Walk T."/>
            <person name="White J."/>
            <person name="Yandava C."/>
            <person name="Haas B."/>
            <person name="Nusbaum C."/>
            <person name="Birren B."/>
        </authorList>
    </citation>
    <scope>NUCLEOTIDE SEQUENCE</scope>
    <source>
        <strain evidence="3">ATCC 64411</strain>
    </source>
</reference>
<feature type="transmembrane region" description="Helical" evidence="2">
    <location>
        <begin position="59"/>
        <end position="79"/>
    </location>
</feature>
<keyword evidence="2" id="KW-1133">Transmembrane helix</keyword>